<dbReference type="PANTHER" id="PTHR46696:SF3">
    <property type="entry name" value="PULCHERRIMINIC ACID SYNTHASE"/>
    <property type="match status" value="1"/>
</dbReference>
<keyword evidence="3 7" id="KW-0479">Metal-binding</keyword>
<dbReference type="FunFam" id="1.10.630.10:FF:000018">
    <property type="entry name" value="Cytochrome P450 monooxygenase"/>
    <property type="match status" value="1"/>
</dbReference>
<comment type="similarity">
    <text evidence="1 7">Belongs to the cytochrome P450 family.</text>
</comment>
<dbReference type="Pfam" id="PF00067">
    <property type="entry name" value="p450"/>
    <property type="match status" value="1"/>
</dbReference>
<name>A0A150QB13_SORCE</name>
<dbReference type="InterPro" id="IPR002397">
    <property type="entry name" value="Cyt_P450_B"/>
</dbReference>
<evidence type="ECO:0000256" key="3">
    <source>
        <dbReference type="ARBA" id="ARBA00022723"/>
    </source>
</evidence>
<dbReference type="InterPro" id="IPR036396">
    <property type="entry name" value="Cyt_P450_sf"/>
</dbReference>
<dbReference type="RefSeq" id="WP_061611264.1">
    <property type="nucleotide sequence ID" value="NZ_JEMA01000851.1"/>
</dbReference>
<organism evidence="9 10">
    <name type="scientific">Sorangium cellulosum</name>
    <name type="common">Polyangium cellulosum</name>
    <dbReference type="NCBI Taxonomy" id="56"/>
    <lineage>
        <taxon>Bacteria</taxon>
        <taxon>Pseudomonadati</taxon>
        <taxon>Myxococcota</taxon>
        <taxon>Polyangia</taxon>
        <taxon>Polyangiales</taxon>
        <taxon>Polyangiaceae</taxon>
        <taxon>Sorangium</taxon>
    </lineage>
</organism>
<dbReference type="PRINTS" id="PR00385">
    <property type="entry name" value="P450"/>
</dbReference>
<dbReference type="AlphaFoldDB" id="A0A150QB13"/>
<dbReference type="PROSITE" id="PS00086">
    <property type="entry name" value="CYTOCHROME_P450"/>
    <property type="match status" value="1"/>
</dbReference>
<evidence type="ECO:0000313" key="10">
    <source>
        <dbReference type="Proteomes" id="UP000075260"/>
    </source>
</evidence>
<protein>
    <submittedName>
        <fullName evidence="9">Cytochrome</fullName>
    </submittedName>
</protein>
<evidence type="ECO:0000256" key="2">
    <source>
        <dbReference type="ARBA" id="ARBA00022617"/>
    </source>
</evidence>
<sequence>MSRLNLFAPDVRENPYPFYAELRRNSPVCQVDPHGMWAVSRYDDIQAALKNTQVFSSAGMRAATEPPHLGRHNPLSDSPILADPPRHTQLRNLINRSFTSAMVSSMEPHMRSTAAGLVDELVRRRRAEFVSEFACRAQIRALVRLLGLDPSLEKQFVRWTVDMVSVGTTSPEDHARLDEVRRTIDEMEKFMQELLASRRQRMGSDLVSELLRTRVNDAALTDRDVTALLLLILVAGLETTETLLTHMVLILTQRPEWTDRLRAEPTLIPRFIEEVLRFEPPVHVTMRLTLAETELGGVRLPAHAMVALLLGSGLRDEARFQDADRFDPARPAQGSLAFGHGAHYCLGALMARTQARIVMEELLGRCRRIELRTERLEWNSALNTRCPRALPIEVLAA</sequence>
<evidence type="ECO:0000313" key="9">
    <source>
        <dbReference type="EMBL" id="KYF65184.1"/>
    </source>
</evidence>
<dbReference type="SUPFAM" id="SSF48264">
    <property type="entry name" value="Cytochrome P450"/>
    <property type="match status" value="1"/>
</dbReference>
<evidence type="ECO:0000256" key="8">
    <source>
        <dbReference type="SAM" id="MobiDB-lite"/>
    </source>
</evidence>
<dbReference type="Proteomes" id="UP000075260">
    <property type="component" value="Unassembled WGS sequence"/>
</dbReference>
<keyword evidence="5 7" id="KW-0408">Iron</keyword>
<dbReference type="Gene3D" id="1.10.630.10">
    <property type="entry name" value="Cytochrome P450"/>
    <property type="match status" value="1"/>
</dbReference>
<dbReference type="GO" id="GO:0004497">
    <property type="term" value="F:monooxygenase activity"/>
    <property type="evidence" value="ECO:0007669"/>
    <property type="project" value="UniProtKB-KW"/>
</dbReference>
<reference evidence="9 10" key="1">
    <citation type="submission" date="2014-02" db="EMBL/GenBank/DDBJ databases">
        <title>The small core and large imbalanced accessory genome model reveals a collaborative survival strategy of Sorangium cellulosum strains in nature.</title>
        <authorList>
            <person name="Han K."/>
            <person name="Peng R."/>
            <person name="Blom J."/>
            <person name="Li Y.-Z."/>
        </authorList>
    </citation>
    <scope>NUCLEOTIDE SEQUENCE [LARGE SCALE GENOMIC DNA]</scope>
    <source>
        <strain evidence="9 10">So0008-312</strain>
    </source>
</reference>
<evidence type="ECO:0000256" key="6">
    <source>
        <dbReference type="ARBA" id="ARBA00023033"/>
    </source>
</evidence>
<keyword evidence="2 7" id="KW-0349">Heme</keyword>
<dbReference type="GO" id="GO:0020037">
    <property type="term" value="F:heme binding"/>
    <property type="evidence" value="ECO:0007669"/>
    <property type="project" value="InterPro"/>
</dbReference>
<dbReference type="InterPro" id="IPR001128">
    <property type="entry name" value="Cyt_P450"/>
</dbReference>
<dbReference type="GO" id="GO:0005506">
    <property type="term" value="F:iron ion binding"/>
    <property type="evidence" value="ECO:0007669"/>
    <property type="project" value="InterPro"/>
</dbReference>
<comment type="caution">
    <text evidence="9">The sequence shown here is derived from an EMBL/GenBank/DDBJ whole genome shotgun (WGS) entry which is preliminary data.</text>
</comment>
<dbReference type="OrthoDB" id="4511384at2"/>
<keyword evidence="4 7" id="KW-0560">Oxidoreductase</keyword>
<keyword evidence="6 7" id="KW-0503">Monooxygenase</keyword>
<evidence type="ECO:0000256" key="5">
    <source>
        <dbReference type="ARBA" id="ARBA00023004"/>
    </source>
</evidence>
<gene>
    <name evidence="9" type="ORF">BE15_01585</name>
</gene>
<dbReference type="GO" id="GO:0016705">
    <property type="term" value="F:oxidoreductase activity, acting on paired donors, with incorporation or reduction of molecular oxygen"/>
    <property type="evidence" value="ECO:0007669"/>
    <property type="project" value="InterPro"/>
</dbReference>
<proteinExistence type="inferred from homology"/>
<evidence type="ECO:0000256" key="4">
    <source>
        <dbReference type="ARBA" id="ARBA00023002"/>
    </source>
</evidence>
<accession>A0A150QB13</accession>
<evidence type="ECO:0000256" key="7">
    <source>
        <dbReference type="RuleBase" id="RU000461"/>
    </source>
</evidence>
<dbReference type="EMBL" id="JEMA01000851">
    <property type="protein sequence ID" value="KYF65184.1"/>
    <property type="molecule type" value="Genomic_DNA"/>
</dbReference>
<dbReference type="InterPro" id="IPR017972">
    <property type="entry name" value="Cyt_P450_CS"/>
</dbReference>
<dbReference type="PRINTS" id="PR00359">
    <property type="entry name" value="BP450"/>
</dbReference>
<evidence type="ECO:0000256" key="1">
    <source>
        <dbReference type="ARBA" id="ARBA00010617"/>
    </source>
</evidence>
<feature type="region of interest" description="Disordered" evidence="8">
    <location>
        <begin position="63"/>
        <end position="82"/>
    </location>
</feature>
<dbReference type="PANTHER" id="PTHR46696">
    <property type="entry name" value="P450, PUTATIVE (EUROFUNG)-RELATED"/>
    <property type="match status" value="1"/>
</dbReference>